<dbReference type="eggNOG" id="COG1470">
    <property type="taxonomic scope" value="Bacteria"/>
</dbReference>
<evidence type="ECO:0008006" key="4">
    <source>
        <dbReference type="Google" id="ProtNLM"/>
    </source>
</evidence>
<organism evidence="2 3">
    <name type="scientific">Acinetobacter nectaris CIP 110549</name>
    <dbReference type="NCBI Taxonomy" id="1392540"/>
    <lineage>
        <taxon>Bacteria</taxon>
        <taxon>Pseudomonadati</taxon>
        <taxon>Pseudomonadota</taxon>
        <taxon>Gammaproteobacteria</taxon>
        <taxon>Moraxellales</taxon>
        <taxon>Moraxellaceae</taxon>
        <taxon>Acinetobacter</taxon>
    </lineage>
</organism>
<dbReference type="OrthoDB" id="28777at2"/>
<protein>
    <recommendedName>
        <fullName evidence="4">DUF11 domain-containing protein</fullName>
    </recommendedName>
</protein>
<accession>V2T4J7</accession>
<dbReference type="Proteomes" id="UP000023785">
    <property type="component" value="Unassembled WGS sequence"/>
</dbReference>
<evidence type="ECO:0000313" key="3">
    <source>
        <dbReference type="Proteomes" id="UP000023785"/>
    </source>
</evidence>
<proteinExistence type="predicted"/>
<dbReference type="HOGENOM" id="CLU_009369_1_0_6"/>
<sequence>MNIIKTFIRFRRQAIFLIQLVVAVFMIQQASFAASTQQIISNMAVGEYSEEGSTVVQVSRSNLVQTTVLPVYSVNLTANNIKNVLAGQKVYFNHTLSNTGNDTDQYNFTVSNNTGNNYNLNDFSVFLDQNHDGIPDGIPITSYSLSAGESVGLIVVATVPANATVGQKGALSLNISSSKQAIGTTTNIDTSTVTNQSALLIRKKFSQSLVANGDIVTVRLDYQNLSNTATGIVTLTDTLDPSLEYQSSNGENWNGLALSSSVGSNPAGINYRVNSNVVTAVLDRIAANSSGYIEFKVKVNKTSAGIVNNTLNVQYDHDNNSATANISDVSNTASLNIAPIYAVKMNGNSNDSGNSNNVTAQPITQGGVLSFTNYIWNTGNITDRFNLTVAQSNLPVGSQIDFYRIDGVTPLLDSNGDGIPDTGELLSGSYLPVIVKVRLPSDYTVTADSTFNINLQAQSLGDTTKKSIVTDQGTLRATTTSQLVDLVNSPENNGLGNGNVDNVGYAWKTLETTTSVDAVAGSQIVFPLTVKHTGIGTEYLLSANATNDFTHLALPIGIQAIHFYIAQNNGCDRLGAEIGKTRYLNDGESQLVCAVVTVNPSNQNNITTPIYFRVLSPSFVSGNNTSNPSQDILKNAITIRSLNAVSQVEMMPSSRGQVSPLGTVIYNHTLINNTDIDLTGNYSFILNDDQNTFKSTLFYDVNGNGVFDAGDIVVRSISDLPKGKLAAHQRINLLLQVKNVVGNNISQTNSSMVKLTNLANNEILASITDVTVVNSIQLKLTKQQARDFDCNGSADEPYTTNSLTIGKQNNGEGQCVLYKISLTNTGSTNLEKPFTFRDMTPAYTVLFQQPSCIACSRTTAPEVGQSGAITGTLNRVVANQSYDLNFGVRYVGQ</sequence>
<dbReference type="STRING" id="1392540.P256_02373"/>
<keyword evidence="1" id="KW-0732">Signal</keyword>
<dbReference type="AlphaFoldDB" id="V2T4J7"/>
<feature type="signal peptide" evidence="1">
    <location>
        <begin position="1"/>
        <end position="33"/>
    </location>
</feature>
<evidence type="ECO:0000256" key="1">
    <source>
        <dbReference type="SAM" id="SignalP"/>
    </source>
</evidence>
<dbReference type="EMBL" id="AYER01000010">
    <property type="protein sequence ID" value="ESK37318.1"/>
    <property type="molecule type" value="Genomic_DNA"/>
</dbReference>
<dbReference type="PANTHER" id="PTHR34819">
    <property type="entry name" value="LARGE CYSTEINE-RICH PERIPLASMIC PROTEIN OMCB"/>
    <property type="match status" value="1"/>
</dbReference>
<reference evidence="2 3" key="1">
    <citation type="submission" date="2013-10" db="EMBL/GenBank/DDBJ databases">
        <title>The Genome Sequence of Acinetobacter nectaris CIP 110549.</title>
        <authorList>
            <consortium name="The Broad Institute Genomics Platform"/>
            <consortium name="The Broad Institute Genome Sequencing Center for Infectious Disease"/>
            <person name="Cerqueira G."/>
            <person name="Feldgarden M."/>
            <person name="Courvalin P."/>
            <person name="Grillot-Courvalin C."/>
            <person name="Clermont D."/>
            <person name="Rocha E."/>
            <person name="Yoon E.-J."/>
            <person name="Nemec A."/>
            <person name="Young S.K."/>
            <person name="Zeng Q."/>
            <person name="Gargeya S."/>
            <person name="Fitzgerald M."/>
            <person name="Abouelleil A."/>
            <person name="Alvarado L."/>
            <person name="Berlin A.M."/>
            <person name="Chapman S.B."/>
            <person name="Gainer-Dewar J."/>
            <person name="Goldberg J."/>
            <person name="Gnerre S."/>
            <person name="Griggs A."/>
            <person name="Gujja S."/>
            <person name="Hansen M."/>
            <person name="Howarth C."/>
            <person name="Imamovic A."/>
            <person name="Ireland A."/>
            <person name="Larimer J."/>
            <person name="McCowan C."/>
            <person name="Murphy C."/>
            <person name="Pearson M."/>
            <person name="Poon T.W."/>
            <person name="Priest M."/>
            <person name="Roberts A."/>
            <person name="Saif S."/>
            <person name="Shea T."/>
            <person name="Sykes S."/>
            <person name="Wortman J."/>
            <person name="Nusbaum C."/>
            <person name="Birren B."/>
        </authorList>
    </citation>
    <scope>NUCLEOTIDE SEQUENCE [LARGE SCALE GENOMIC DNA]</scope>
    <source>
        <strain evidence="2 3">CIP 110549</strain>
    </source>
</reference>
<keyword evidence="3" id="KW-1185">Reference proteome</keyword>
<evidence type="ECO:0000313" key="2">
    <source>
        <dbReference type="EMBL" id="ESK37318.1"/>
    </source>
</evidence>
<name>V2T4J7_9GAMM</name>
<dbReference type="RefSeq" id="WP_023273983.1">
    <property type="nucleotide sequence ID" value="NZ_KI530736.1"/>
</dbReference>
<dbReference type="InterPro" id="IPR051172">
    <property type="entry name" value="Chlamydia_OmcB"/>
</dbReference>
<dbReference type="PATRIC" id="fig|1392540.3.peg.2292"/>
<gene>
    <name evidence="2" type="ORF">P256_02373</name>
</gene>
<feature type="chain" id="PRO_5004709977" description="DUF11 domain-containing protein" evidence="1">
    <location>
        <begin position="34"/>
        <end position="893"/>
    </location>
</feature>
<dbReference type="PANTHER" id="PTHR34819:SF3">
    <property type="entry name" value="CELL SURFACE PROTEIN"/>
    <property type="match status" value="1"/>
</dbReference>
<comment type="caution">
    <text evidence="2">The sequence shown here is derived from an EMBL/GenBank/DDBJ whole genome shotgun (WGS) entry which is preliminary data.</text>
</comment>